<dbReference type="AlphaFoldDB" id="A0A9W4XVQ9"/>
<feature type="region of interest" description="Disordered" evidence="1">
    <location>
        <begin position="1"/>
        <end position="22"/>
    </location>
</feature>
<dbReference type="OrthoDB" id="5279806at2759"/>
<evidence type="ECO:0000313" key="4">
    <source>
        <dbReference type="Proteomes" id="UP001152607"/>
    </source>
</evidence>
<comment type="caution">
    <text evidence="3">The sequence shown here is derived from an EMBL/GenBank/DDBJ whole genome shotgun (WGS) entry which is preliminary data.</text>
</comment>
<feature type="domain" description="F-box" evidence="2">
    <location>
        <begin position="21"/>
        <end position="60"/>
    </location>
</feature>
<reference evidence="3" key="1">
    <citation type="submission" date="2023-01" db="EMBL/GenBank/DDBJ databases">
        <authorList>
            <person name="Van Ghelder C."/>
            <person name="Rancurel C."/>
        </authorList>
    </citation>
    <scope>NUCLEOTIDE SEQUENCE</scope>
    <source>
        <strain evidence="3">CNCM I-4278</strain>
    </source>
</reference>
<name>A0A9W4XVQ9_9PLEO</name>
<evidence type="ECO:0000259" key="2">
    <source>
        <dbReference type="PROSITE" id="PS50181"/>
    </source>
</evidence>
<proteinExistence type="predicted"/>
<protein>
    <recommendedName>
        <fullName evidence="2">F-box domain-containing protein</fullName>
    </recommendedName>
</protein>
<dbReference type="EMBL" id="CAOQHR010000005">
    <property type="protein sequence ID" value="CAI6334882.1"/>
    <property type="molecule type" value="Genomic_DNA"/>
</dbReference>
<sequence length="418" mass="48685">MPIMLARRNNKPSLPSRPAESPRFNELPEDVLILIFSQCRIDELLALRLTSLRAHSIISEYVASIVPCVARSTFPSSQLLLAPLQKPTAYTLAWLQDLIPQQLAAILVDRHRFSHPWSQQRYGIPAEDAYGDALRCRIANGWRVLGQLSNISKHVYGLSAKDILKSAKDLAWKVVHPSRYKFQVFKQREDMILEKRFEYINTLSDNEARDYKLMFMLLSSAFRTSIINHGDDHKPWIFDWSCGIDGQRLLRRGNSWLTWFVLHEGPQLFWQQWWSLPADTLETKNHIRDRSIEAWFGRTKITPEDFIRQFLPDKWNDVNEKWHDVQRDHASRVQRAVEERAALASDFTPVNPILYFTQYAECRQLREQTGSPVVATETLSHVPFHIDFRCPEELFQKFCLLREEKAVALATQVSSARE</sequence>
<evidence type="ECO:0000256" key="1">
    <source>
        <dbReference type="SAM" id="MobiDB-lite"/>
    </source>
</evidence>
<dbReference type="InterPro" id="IPR001810">
    <property type="entry name" value="F-box_dom"/>
</dbReference>
<dbReference type="PROSITE" id="PS50181">
    <property type="entry name" value="FBOX"/>
    <property type="match status" value="1"/>
</dbReference>
<keyword evidence="4" id="KW-1185">Reference proteome</keyword>
<dbReference type="Pfam" id="PF00646">
    <property type="entry name" value="F-box"/>
    <property type="match status" value="1"/>
</dbReference>
<gene>
    <name evidence="3" type="ORF">PDIGIT_LOCUS7952</name>
</gene>
<dbReference type="Proteomes" id="UP001152607">
    <property type="component" value="Unassembled WGS sequence"/>
</dbReference>
<organism evidence="3 4">
    <name type="scientific">Periconia digitata</name>
    <dbReference type="NCBI Taxonomy" id="1303443"/>
    <lineage>
        <taxon>Eukaryota</taxon>
        <taxon>Fungi</taxon>
        <taxon>Dikarya</taxon>
        <taxon>Ascomycota</taxon>
        <taxon>Pezizomycotina</taxon>
        <taxon>Dothideomycetes</taxon>
        <taxon>Pleosporomycetidae</taxon>
        <taxon>Pleosporales</taxon>
        <taxon>Massarineae</taxon>
        <taxon>Periconiaceae</taxon>
        <taxon>Periconia</taxon>
    </lineage>
</organism>
<evidence type="ECO:0000313" key="3">
    <source>
        <dbReference type="EMBL" id="CAI6334882.1"/>
    </source>
</evidence>
<accession>A0A9W4XVQ9</accession>